<name>K3YKP2_SETIT</name>
<accession>K3YKP2</accession>
<reference evidence="1" key="2">
    <citation type="submission" date="2018-08" db="UniProtKB">
        <authorList>
            <consortium name="EnsemblPlants"/>
        </authorList>
    </citation>
    <scope>IDENTIFICATION</scope>
    <source>
        <strain evidence="1">Yugu1</strain>
    </source>
</reference>
<dbReference type="Gramene" id="KQL02418">
    <property type="protein sequence ID" value="KQL02418"/>
    <property type="gene ID" value="SETIT_014811mg"/>
</dbReference>
<dbReference type="Proteomes" id="UP000004995">
    <property type="component" value="Unassembled WGS sequence"/>
</dbReference>
<organism evidence="1 2">
    <name type="scientific">Setaria italica</name>
    <name type="common">Foxtail millet</name>
    <name type="synonym">Panicum italicum</name>
    <dbReference type="NCBI Taxonomy" id="4555"/>
    <lineage>
        <taxon>Eukaryota</taxon>
        <taxon>Viridiplantae</taxon>
        <taxon>Streptophyta</taxon>
        <taxon>Embryophyta</taxon>
        <taxon>Tracheophyta</taxon>
        <taxon>Spermatophyta</taxon>
        <taxon>Magnoliopsida</taxon>
        <taxon>Liliopsida</taxon>
        <taxon>Poales</taxon>
        <taxon>Poaceae</taxon>
        <taxon>PACMAD clade</taxon>
        <taxon>Panicoideae</taxon>
        <taxon>Panicodae</taxon>
        <taxon>Paniceae</taxon>
        <taxon>Cenchrinae</taxon>
        <taxon>Setaria</taxon>
    </lineage>
</organism>
<evidence type="ECO:0000313" key="2">
    <source>
        <dbReference type="Proteomes" id="UP000004995"/>
    </source>
</evidence>
<dbReference type="AlphaFoldDB" id="K3YKP2"/>
<dbReference type="HOGENOM" id="CLU_2908383_0_0_1"/>
<protein>
    <submittedName>
        <fullName evidence="1">Uncharacterized protein</fullName>
    </submittedName>
</protein>
<reference evidence="2" key="1">
    <citation type="journal article" date="2012" name="Nat. Biotechnol.">
        <title>Reference genome sequence of the model plant Setaria.</title>
        <authorList>
            <person name="Bennetzen J.L."/>
            <person name="Schmutz J."/>
            <person name="Wang H."/>
            <person name="Percifield R."/>
            <person name="Hawkins J."/>
            <person name="Pontaroli A.C."/>
            <person name="Estep M."/>
            <person name="Feng L."/>
            <person name="Vaughn J.N."/>
            <person name="Grimwood J."/>
            <person name="Jenkins J."/>
            <person name="Barry K."/>
            <person name="Lindquist E."/>
            <person name="Hellsten U."/>
            <person name="Deshpande S."/>
            <person name="Wang X."/>
            <person name="Wu X."/>
            <person name="Mitros T."/>
            <person name="Triplett J."/>
            <person name="Yang X."/>
            <person name="Ye C.Y."/>
            <person name="Mauro-Herrera M."/>
            <person name="Wang L."/>
            <person name="Li P."/>
            <person name="Sharma M."/>
            <person name="Sharma R."/>
            <person name="Ronald P.C."/>
            <person name="Panaud O."/>
            <person name="Kellogg E.A."/>
            <person name="Brutnell T.P."/>
            <person name="Doust A.N."/>
            <person name="Tuskan G.A."/>
            <person name="Rokhsar D."/>
            <person name="Devos K.M."/>
        </authorList>
    </citation>
    <scope>NUCLEOTIDE SEQUENCE [LARGE SCALE GENOMIC DNA]</scope>
    <source>
        <strain evidence="2">cv. Yugu1</strain>
    </source>
</reference>
<dbReference type="InParanoid" id="K3YKP2"/>
<proteinExistence type="predicted"/>
<keyword evidence="2" id="KW-1185">Reference proteome</keyword>
<dbReference type="EMBL" id="AGNK02003967">
    <property type="status" value="NOT_ANNOTATED_CDS"/>
    <property type="molecule type" value="Genomic_DNA"/>
</dbReference>
<evidence type="ECO:0000313" key="1">
    <source>
        <dbReference type="EnsemblPlants" id="KQL02418"/>
    </source>
</evidence>
<sequence length="62" mass="7336">MQRQHLDKHSVTEMEKAMSPLDLDETLIQANELKRAIKEASFSFHAFLLRSYSSFHRQCQKQ</sequence>
<dbReference type="EnsemblPlants" id="KQL02418">
    <property type="protein sequence ID" value="KQL02418"/>
    <property type="gene ID" value="SETIT_014811mg"/>
</dbReference>